<gene>
    <name evidence="1" type="ORF">NRP21_21640</name>
</gene>
<evidence type="ECO:0000313" key="1">
    <source>
        <dbReference type="EMBL" id="MCR0984666.1"/>
    </source>
</evidence>
<name>A0ABT1X975_9PROT</name>
<dbReference type="InterPro" id="IPR045386">
    <property type="entry name" value="DUF6525"/>
</dbReference>
<comment type="caution">
    <text evidence="1">The sequence shown here is derived from an EMBL/GenBank/DDBJ whole genome shotgun (WGS) entry which is preliminary data.</text>
</comment>
<evidence type="ECO:0000313" key="2">
    <source>
        <dbReference type="Proteomes" id="UP001524642"/>
    </source>
</evidence>
<proteinExistence type="predicted"/>
<dbReference type="RefSeq" id="WP_257718321.1">
    <property type="nucleotide sequence ID" value="NZ_JANJOU010000023.1"/>
</dbReference>
<keyword evidence="2" id="KW-1185">Reference proteome</keyword>
<sequence>MPHPGHNDTTARDTAWFRHPGDDWACYDSLPPRIRRRMQQHAYDPWSVNTLRLWRIFRRRHASSARAERTLLNHLDRLEAMERSIFDAAHRHAHGASLPHVAARASVLRRAP</sequence>
<dbReference type="Pfam" id="PF20135">
    <property type="entry name" value="DUF6525"/>
    <property type="match status" value="1"/>
</dbReference>
<dbReference type="EMBL" id="JANJOU010000023">
    <property type="protein sequence ID" value="MCR0984666.1"/>
    <property type="molecule type" value="Genomic_DNA"/>
</dbReference>
<reference evidence="1 2" key="1">
    <citation type="submission" date="2022-06" db="EMBL/GenBank/DDBJ databases">
        <title>Roseomonas CN29.</title>
        <authorList>
            <person name="Cheng Y."/>
            <person name="He X."/>
        </authorList>
    </citation>
    <scope>NUCLEOTIDE SEQUENCE [LARGE SCALE GENOMIC DNA]</scope>
    <source>
        <strain evidence="1 2">CN29</strain>
    </source>
</reference>
<protein>
    <submittedName>
        <fullName evidence="1">DUF6525 family protein</fullName>
    </submittedName>
</protein>
<organism evidence="1 2">
    <name type="scientific">Roseomonas populi</name>
    <dbReference type="NCBI Taxonomy" id="3121582"/>
    <lineage>
        <taxon>Bacteria</taxon>
        <taxon>Pseudomonadati</taxon>
        <taxon>Pseudomonadota</taxon>
        <taxon>Alphaproteobacteria</taxon>
        <taxon>Acetobacterales</taxon>
        <taxon>Roseomonadaceae</taxon>
        <taxon>Roseomonas</taxon>
    </lineage>
</organism>
<dbReference type="Proteomes" id="UP001524642">
    <property type="component" value="Unassembled WGS sequence"/>
</dbReference>
<accession>A0ABT1X975</accession>